<gene>
    <name evidence="1" type="ORF">GCM10009111_11080</name>
</gene>
<name>A0ABN1L5K1_9GAMM</name>
<dbReference type="Proteomes" id="UP001500021">
    <property type="component" value="Unassembled WGS sequence"/>
</dbReference>
<organism evidence="1 2">
    <name type="scientific">Colwellia asteriadis</name>
    <dbReference type="NCBI Taxonomy" id="517723"/>
    <lineage>
        <taxon>Bacteria</taxon>
        <taxon>Pseudomonadati</taxon>
        <taxon>Pseudomonadota</taxon>
        <taxon>Gammaproteobacteria</taxon>
        <taxon>Alteromonadales</taxon>
        <taxon>Colwelliaceae</taxon>
        <taxon>Colwellia</taxon>
    </lineage>
</organism>
<evidence type="ECO:0000313" key="1">
    <source>
        <dbReference type="EMBL" id="GAA0814345.1"/>
    </source>
</evidence>
<keyword evidence="2" id="KW-1185">Reference proteome</keyword>
<reference evidence="1 2" key="1">
    <citation type="journal article" date="2019" name="Int. J. Syst. Evol. Microbiol.">
        <title>The Global Catalogue of Microorganisms (GCM) 10K type strain sequencing project: providing services to taxonomists for standard genome sequencing and annotation.</title>
        <authorList>
            <consortium name="The Broad Institute Genomics Platform"/>
            <consortium name="The Broad Institute Genome Sequencing Center for Infectious Disease"/>
            <person name="Wu L."/>
            <person name="Ma J."/>
        </authorList>
    </citation>
    <scope>NUCLEOTIDE SEQUENCE [LARGE SCALE GENOMIC DNA]</scope>
    <source>
        <strain evidence="1 2">JCM 15608</strain>
    </source>
</reference>
<protein>
    <submittedName>
        <fullName evidence="1">Uncharacterized protein</fullName>
    </submittedName>
</protein>
<evidence type="ECO:0000313" key="2">
    <source>
        <dbReference type="Proteomes" id="UP001500021"/>
    </source>
</evidence>
<comment type="caution">
    <text evidence="1">The sequence shown here is derived from an EMBL/GenBank/DDBJ whole genome shotgun (WGS) entry which is preliminary data.</text>
</comment>
<proteinExistence type="predicted"/>
<sequence>MSEIENAIDEKLNKYLSELAEVEKFKHANIGTCEDGRSKVQITCRNEYLDHDVSVVLNDDSIGIFPYFEGHIAKMNVQGIKEVNITLYGYFPGMIRSSDEVEYIEGVVKTLRSGATNDFFGSYG</sequence>
<dbReference type="EMBL" id="BAAAFA010000003">
    <property type="protein sequence ID" value="GAA0814345.1"/>
    <property type="molecule type" value="Genomic_DNA"/>
</dbReference>
<accession>A0ABN1L5K1</accession>